<keyword evidence="5" id="KW-0547">Nucleotide-binding</keyword>
<evidence type="ECO:0000256" key="4">
    <source>
        <dbReference type="ARBA" id="ARBA00022679"/>
    </source>
</evidence>
<evidence type="ECO:0000313" key="10">
    <source>
        <dbReference type="EMBL" id="ADU97068.1"/>
    </source>
</evidence>
<evidence type="ECO:0000256" key="6">
    <source>
        <dbReference type="ARBA" id="ARBA00022777"/>
    </source>
</evidence>
<evidence type="ECO:0000259" key="9">
    <source>
        <dbReference type="PROSITE" id="PS50109"/>
    </source>
</evidence>
<dbReference type="Gene3D" id="3.30.565.10">
    <property type="entry name" value="Histidine kinase-like ATPase, C-terminal domain"/>
    <property type="match status" value="1"/>
</dbReference>
<dbReference type="AlphaFoldDB" id="E8T2H3"/>
<dbReference type="InterPro" id="IPR003661">
    <property type="entry name" value="HisK_dim/P_dom"/>
</dbReference>
<dbReference type="SUPFAM" id="SSF55874">
    <property type="entry name" value="ATPase domain of HSP90 chaperone/DNA topoisomerase II/histidine kinase"/>
    <property type="match status" value="1"/>
</dbReference>
<dbReference type="SMART" id="SM00388">
    <property type="entry name" value="HisKA"/>
    <property type="match status" value="1"/>
</dbReference>
<name>E8T2H3_THEA1</name>
<dbReference type="Pfam" id="PF02518">
    <property type="entry name" value="HATPase_c"/>
    <property type="match status" value="1"/>
</dbReference>
<evidence type="ECO:0000256" key="2">
    <source>
        <dbReference type="ARBA" id="ARBA00012438"/>
    </source>
</evidence>
<dbReference type="PANTHER" id="PTHR43065:SF10">
    <property type="entry name" value="PEROXIDE STRESS-ACTIVATED HISTIDINE KINASE MAK3"/>
    <property type="match status" value="1"/>
</dbReference>
<keyword evidence="4" id="KW-0808">Transferase</keyword>
<keyword evidence="7" id="KW-0067">ATP-binding</keyword>
<dbReference type="InterPro" id="IPR036890">
    <property type="entry name" value="HATPase_C_sf"/>
</dbReference>
<evidence type="ECO:0000256" key="8">
    <source>
        <dbReference type="ARBA" id="ARBA00023012"/>
    </source>
</evidence>
<dbReference type="Pfam" id="PF00512">
    <property type="entry name" value="HisKA"/>
    <property type="match status" value="1"/>
</dbReference>
<dbReference type="Proteomes" id="UP000006362">
    <property type="component" value="Chromosome"/>
</dbReference>
<dbReference type="InterPro" id="IPR036097">
    <property type="entry name" value="HisK_dim/P_sf"/>
</dbReference>
<organism evidence="10 11">
    <name type="scientific">Thermovibrio ammonificans (strain DSM 15698 / JCM 12110 / HB-1)</name>
    <dbReference type="NCBI Taxonomy" id="648996"/>
    <lineage>
        <taxon>Bacteria</taxon>
        <taxon>Pseudomonadati</taxon>
        <taxon>Aquificota</taxon>
        <taxon>Aquificia</taxon>
        <taxon>Desulfurobacteriales</taxon>
        <taxon>Desulfurobacteriaceae</taxon>
        <taxon>Thermovibrio</taxon>
    </lineage>
</organism>
<dbReference type="PRINTS" id="PR00344">
    <property type="entry name" value="BCTRLSENSOR"/>
</dbReference>
<gene>
    <name evidence="10" type="ordered locus">Theam_1101</name>
</gene>
<evidence type="ECO:0000256" key="3">
    <source>
        <dbReference type="ARBA" id="ARBA00022553"/>
    </source>
</evidence>
<dbReference type="Gene3D" id="3.30.450.20">
    <property type="entry name" value="PAS domain"/>
    <property type="match status" value="1"/>
</dbReference>
<feature type="domain" description="Histidine kinase" evidence="9">
    <location>
        <begin position="116"/>
        <end position="325"/>
    </location>
</feature>
<dbReference type="HOGENOM" id="CLU_000445_114_39_0"/>
<keyword evidence="8" id="KW-0902">Two-component regulatory system</keyword>
<dbReference type="EMBL" id="CP002444">
    <property type="protein sequence ID" value="ADU97068.1"/>
    <property type="molecule type" value="Genomic_DNA"/>
</dbReference>
<comment type="catalytic activity">
    <reaction evidence="1">
        <text>ATP + protein L-histidine = ADP + protein N-phospho-L-histidine.</text>
        <dbReference type="EC" id="2.7.13.3"/>
    </reaction>
</comment>
<dbReference type="STRING" id="648996.Theam_1101"/>
<evidence type="ECO:0000256" key="7">
    <source>
        <dbReference type="ARBA" id="ARBA00022840"/>
    </source>
</evidence>
<dbReference type="PANTHER" id="PTHR43065">
    <property type="entry name" value="SENSOR HISTIDINE KINASE"/>
    <property type="match status" value="1"/>
</dbReference>
<protein>
    <recommendedName>
        <fullName evidence="2">histidine kinase</fullName>
        <ecNumber evidence="2">2.7.13.3</ecNumber>
    </recommendedName>
</protein>
<dbReference type="InterPro" id="IPR003594">
    <property type="entry name" value="HATPase_dom"/>
</dbReference>
<dbReference type="CDD" id="cd00082">
    <property type="entry name" value="HisKA"/>
    <property type="match status" value="1"/>
</dbReference>
<evidence type="ECO:0000313" key="11">
    <source>
        <dbReference type="Proteomes" id="UP000006362"/>
    </source>
</evidence>
<proteinExistence type="predicted"/>
<dbReference type="PROSITE" id="PS50109">
    <property type="entry name" value="HIS_KIN"/>
    <property type="match status" value="1"/>
</dbReference>
<dbReference type="eggNOG" id="COG3852">
    <property type="taxonomic scope" value="Bacteria"/>
</dbReference>
<keyword evidence="11" id="KW-1185">Reference proteome</keyword>
<keyword evidence="6 10" id="KW-0418">Kinase</keyword>
<dbReference type="KEGG" id="tam:Theam_1101"/>
<dbReference type="GO" id="GO:0000155">
    <property type="term" value="F:phosphorelay sensor kinase activity"/>
    <property type="evidence" value="ECO:0007669"/>
    <property type="project" value="InterPro"/>
</dbReference>
<evidence type="ECO:0000256" key="5">
    <source>
        <dbReference type="ARBA" id="ARBA00022741"/>
    </source>
</evidence>
<keyword evidence="3" id="KW-0597">Phosphoprotein</keyword>
<dbReference type="SMART" id="SM00387">
    <property type="entry name" value="HATPase_c"/>
    <property type="match status" value="1"/>
</dbReference>
<evidence type="ECO:0000256" key="1">
    <source>
        <dbReference type="ARBA" id="ARBA00000085"/>
    </source>
</evidence>
<dbReference type="RefSeq" id="WP_013537854.1">
    <property type="nucleotide sequence ID" value="NC_014926.1"/>
</dbReference>
<sequence>MEAEDLLFSLPFPTLLVNGEGKVEKVNQKLEFLLNKSEKFLRGKSLTELFDEGYKLQKQAERSYTEEIEVVGFPFKEFFVHFSPLFVSSRKKGVVVQFEPRPENPFSVDPKLLLRGLSHELRNPLGGIKGAAKLFMELKSYDEELAQVIVEEVERIERLLNDISKGFDFSRPTFKRENIHKLIQKTLDLFKGELLSKNIEVNCLFDPSLPEIPLDPDKIQQALVNLIKNAIEAVERSERRVITVETGYAIRPADFIFIKVKDTGKGMSPNELKNYGQPFFSSKEEGTGLGTFIVNEIVKGHGGQLKVKSEPGVGTEVTLLIPMKRRDGENPRSR</sequence>
<dbReference type="InterPro" id="IPR004358">
    <property type="entry name" value="Sig_transdc_His_kin-like_C"/>
</dbReference>
<reference evidence="10" key="1">
    <citation type="submission" date="2011-01" db="EMBL/GenBank/DDBJ databases">
        <title>Complete sequence of chromosome of Thermovibrio ammonificans HB-1.</title>
        <authorList>
            <consortium name="US DOE Joint Genome Institute"/>
            <person name="Lucas S."/>
            <person name="Copeland A."/>
            <person name="Lapidus A."/>
            <person name="Cheng J.-F."/>
            <person name="Goodwin L."/>
            <person name="Pitluck S."/>
            <person name="Davenport K."/>
            <person name="Detter J.C."/>
            <person name="Han C."/>
            <person name="Tapia R."/>
            <person name="Land M."/>
            <person name="Hauser L."/>
            <person name="Kyrpides N."/>
            <person name="Ivanova N."/>
            <person name="Ovchinnikova G."/>
            <person name="Vetriani C."/>
            <person name="Woyke T."/>
        </authorList>
    </citation>
    <scope>NUCLEOTIDE SEQUENCE [LARGE SCALE GENOMIC DNA]</scope>
    <source>
        <strain evidence="10">HB-1</strain>
    </source>
</reference>
<dbReference type="SUPFAM" id="SSF47384">
    <property type="entry name" value="Homodimeric domain of signal transducing histidine kinase"/>
    <property type="match status" value="1"/>
</dbReference>
<dbReference type="Gene3D" id="1.10.287.130">
    <property type="match status" value="1"/>
</dbReference>
<dbReference type="OrthoDB" id="9784397at2"/>
<accession>E8T2H3</accession>
<dbReference type="GO" id="GO:0005524">
    <property type="term" value="F:ATP binding"/>
    <property type="evidence" value="ECO:0007669"/>
    <property type="project" value="UniProtKB-KW"/>
</dbReference>
<dbReference type="InterPro" id="IPR005467">
    <property type="entry name" value="His_kinase_dom"/>
</dbReference>
<dbReference type="EC" id="2.7.13.3" evidence="2"/>